<proteinExistence type="predicted"/>
<comment type="caution">
    <text evidence="3">The sequence shown here is derived from an EMBL/GenBank/DDBJ whole genome shotgun (WGS) entry which is preliminary data.</text>
</comment>
<evidence type="ECO:0000313" key="3">
    <source>
        <dbReference type="EMBL" id="MBD8084510.1"/>
    </source>
</evidence>
<evidence type="ECO:0000313" key="4">
    <source>
        <dbReference type="Proteomes" id="UP000637299"/>
    </source>
</evidence>
<sequence length="629" mass="68906">MRKFFLLFILLFSIQLFLSQNYQWQWAKSGGGVYGSYGAGFTYKDDELVLDIAVDNNNNTYYLVALYSGSPQLDGQPVAHYGSIGNNGARRDLMLFSTDCMGNIRWKRTIGGATYEDSRNFVLDNNGGLYLAISTGNLSGNGAATNVPPRFGDNDILPVITDNAVFSDAMKTAYLLKYNTSDGNLVWRQTLQGEVILDPSYPGVPINNTNSTLGATLIDSQNIIHFIVGLRLGTHLNNTVTVPSNYNVLTGLYKYYVVKYDTSGNMVGSPLLLPMEGVTINTSDRVNFIYDELNNRYYLGGFHIGDLSYNNIPLKKGGFLLAINATTAAELWRREEHFTLSAPTAMQIWAVKKDPVGSDLFLVGNYVRINNESTGFGDYTFPPQSIDGNNGFIMRLSTTNTSSSVLWAKRATGMNPVYPSIFDISLKSLAFNGNEVIFAKSDVYSIWDGFTLSRPVNHLTDPVVMRLSKSTGNVLGFYDVMGSAGANDTFSAVAVDNDGNIMLGGHIEGQLFTLPNDGVPTIVRSGSSKGDFFIAKLATSATCSLSVEEETAEEADLQFYPNPVHEFLTIKSKNKLESYEVYSSVGQTVLRGSLGNTSAQINMSALTAGVYYVKVKTEKAVVTEKFLKK</sequence>
<evidence type="ECO:0000259" key="2">
    <source>
        <dbReference type="Pfam" id="PF18962"/>
    </source>
</evidence>
<organism evidence="3 4">
    <name type="scientific">Chryseobacterium caseinilyticum</name>
    <dbReference type="NCBI Taxonomy" id="2771428"/>
    <lineage>
        <taxon>Bacteria</taxon>
        <taxon>Pseudomonadati</taxon>
        <taxon>Bacteroidota</taxon>
        <taxon>Flavobacteriia</taxon>
        <taxon>Flavobacteriales</taxon>
        <taxon>Weeksellaceae</taxon>
        <taxon>Chryseobacterium group</taxon>
        <taxon>Chryseobacterium</taxon>
    </lineage>
</organism>
<dbReference type="InterPro" id="IPR026444">
    <property type="entry name" value="Secre_tail"/>
</dbReference>
<keyword evidence="1" id="KW-0732">Signal</keyword>
<feature type="domain" description="Secretion system C-terminal sorting" evidence="2">
    <location>
        <begin position="560"/>
        <end position="626"/>
    </location>
</feature>
<dbReference type="EMBL" id="JACYFS010000010">
    <property type="protein sequence ID" value="MBD8084510.1"/>
    <property type="molecule type" value="Genomic_DNA"/>
</dbReference>
<dbReference type="Proteomes" id="UP000637299">
    <property type="component" value="Unassembled WGS sequence"/>
</dbReference>
<dbReference type="Pfam" id="PF18962">
    <property type="entry name" value="Por_Secre_tail"/>
    <property type="match status" value="1"/>
</dbReference>
<gene>
    <name evidence="3" type="ORF">IC610_19045</name>
</gene>
<protein>
    <submittedName>
        <fullName evidence="3">T9SS type A sorting domain-containing protein</fullName>
    </submittedName>
</protein>
<name>A0ABR8ZGV6_9FLAO</name>
<dbReference type="RefSeq" id="WP_191738322.1">
    <property type="nucleotide sequence ID" value="NZ_JACYFS010000010.1"/>
</dbReference>
<evidence type="ECO:0000256" key="1">
    <source>
        <dbReference type="ARBA" id="ARBA00022729"/>
    </source>
</evidence>
<keyword evidence="4" id="KW-1185">Reference proteome</keyword>
<dbReference type="NCBIfam" id="TIGR04183">
    <property type="entry name" value="Por_Secre_tail"/>
    <property type="match status" value="1"/>
</dbReference>
<reference evidence="3 4" key="1">
    <citation type="submission" date="2020-09" db="EMBL/GenBank/DDBJ databases">
        <title>Genome seq and assembly of Chryseobacterium sp.</title>
        <authorList>
            <person name="Chhetri G."/>
        </authorList>
    </citation>
    <scope>NUCLEOTIDE SEQUENCE [LARGE SCALE GENOMIC DNA]</scope>
    <source>
        <strain evidence="3 4">GCR10</strain>
    </source>
</reference>
<accession>A0ABR8ZGV6</accession>